<feature type="transmembrane region" description="Helical" evidence="1">
    <location>
        <begin position="121"/>
        <end position="139"/>
    </location>
</feature>
<organism evidence="3 4">
    <name type="scientific">Lysinibacillus contaminans</name>
    <dbReference type="NCBI Taxonomy" id="1293441"/>
    <lineage>
        <taxon>Bacteria</taxon>
        <taxon>Bacillati</taxon>
        <taxon>Bacillota</taxon>
        <taxon>Bacilli</taxon>
        <taxon>Bacillales</taxon>
        <taxon>Bacillaceae</taxon>
        <taxon>Lysinibacillus</taxon>
    </lineage>
</organism>
<keyword evidence="1" id="KW-0812">Transmembrane</keyword>
<keyword evidence="2" id="KW-0732">Signal</keyword>
<name>A0ABR5K1N1_9BACI</name>
<sequence>MKRKILLSLPFLLIISFSVQALDWAYSFVVWEGKVYEVKQEEIFTDSEIDKIIGEVKTKPNDMTGDYYGDASNSYPKGTKYYEIKGTPTSTAIAVQEGNQWVKAVYVRNAPFHIMNVFSNIFFKSAVLIIGLIVIGVIYRTKKFESHV</sequence>
<dbReference type="EMBL" id="LGRV01000003">
    <property type="protein sequence ID" value="KOS68803.1"/>
    <property type="molecule type" value="Genomic_DNA"/>
</dbReference>
<protein>
    <recommendedName>
        <fullName evidence="5">DUF3592 domain-containing protein</fullName>
    </recommendedName>
</protein>
<keyword evidence="4" id="KW-1185">Reference proteome</keyword>
<gene>
    <name evidence="3" type="ORF">AEA09_09795</name>
</gene>
<accession>A0ABR5K1N1</accession>
<evidence type="ECO:0008006" key="5">
    <source>
        <dbReference type="Google" id="ProtNLM"/>
    </source>
</evidence>
<comment type="caution">
    <text evidence="3">The sequence shown here is derived from an EMBL/GenBank/DDBJ whole genome shotgun (WGS) entry which is preliminary data.</text>
</comment>
<keyword evidence="1" id="KW-1133">Transmembrane helix</keyword>
<keyword evidence="1" id="KW-0472">Membrane</keyword>
<evidence type="ECO:0000256" key="1">
    <source>
        <dbReference type="SAM" id="Phobius"/>
    </source>
</evidence>
<evidence type="ECO:0000256" key="2">
    <source>
        <dbReference type="SAM" id="SignalP"/>
    </source>
</evidence>
<feature type="chain" id="PRO_5045045739" description="DUF3592 domain-containing protein" evidence="2">
    <location>
        <begin position="22"/>
        <end position="148"/>
    </location>
</feature>
<reference evidence="4" key="1">
    <citation type="submission" date="2015-07" db="EMBL/GenBank/DDBJ databases">
        <title>Fjat-14205 dsm 2895.</title>
        <authorList>
            <person name="Liu B."/>
            <person name="Wang J."/>
            <person name="Zhu Y."/>
            <person name="Liu G."/>
            <person name="Chen Q."/>
            <person name="Chen Z."/>
            <person name="Lan J."/>
            <person name="Che J."/>
            <person name="Ge C."/>
            <person name="Shi H."/>
            <person name="Pan Z."/>
            <person name="Liu X."/>
        </authorList>
    </citation>
    <scope>NUCLEOTIDE SEQUENCE [LARGE SCALE GENOMIC DNA]</scope>
    <source>
        <strain evidence="4">DSM 25560</strain>
    </source>
</reference>
<evidence type="ECO:0000313" key="3">
    <source>
        <dbReference type="EMBL" id="KOS68803.1"/>
    </source>
</evidence>
<dbReference type="Proteomes" id="UP000050668">
    <property type="component" value="Unassembled WGS sequence"/>
</dbReference>
<proteinExistence type="predicted"/>
<dbReference type="RefSeq" id="WP_053583653.1">
    <property type="nucleotide sequence ID" value="NZ_LGRV01000003.1"/>
</dbReference>
<evidence type="ECO:0000313" key="4">
    <source>
        <dbReference type="Proteomes" id="UP000050668"/>
    </source>
</evidence>
<feature type="signal peptide" evidence="2">
    <location>
        <begin position="1"/>
        <end position="21"/>
    </location>
</feature>